<evidence type="ECO:0000256" key="1">
    <source>
        <dbReference type="SAM" id="Phobius"/>
    </source>
</evidence>
<keyword evidence="1" id="KW-0472">Membrane</keyword>
<name>A0AA40U5K0_9CHLA</name>
<feature type="transmembrane region" description="Helical" evidence="1">
    <location>
        <begin position="41"/>
        <end position="68"/>
    </location>
</feature>
<evidence type="ECO:0000313" key="3">
    <source>
        <dbReference type="Proteomes" id="UP000054301"/>
    </source>
</evidence>
<feature type="transmembrane region" description="Helical" evidence="1">
    <location>
        <begin position="74"/>
        <end position="95"/>
    </location>
</feature>
<evidence type="ECO:0000313" key="2">
    <source>
        <dbReference type="EMBL" id="KTF28574.1"/>
    </source>
</evidence>
<dbReference type="AlphaFoldDB" id="A0AA40U5K0"/>
<organism evidence="2 3">
    <name type="scientific">Chlamydia pecorum</name>
    <dbReference type="NCBI Taxonomy" id="85991"/>
    <lineage>
        <taxon>Bacteria</taxon>
        <taxon>Pseudomonadati</taxon>
        <taxon>Chlamydiota</taxon>
        <taxon>Chlamydiia</taxon>
        <taxon>Chlamydiales</taxon>
        <taxon>Chlamydiaceae</taxon>
        <taxon>Chlamydia/Chlamydophila group</taxon>
        <taxon>Chlamydia</taxon>
    </lineage>
</organism>
<keyword evidence="1" id="KW-0812">Transmembrane</keyword>
<accession>A0AA40U5K0</accession>
<comment type="caution">
    <text evidence="2">The sequence shown here is derived from an EMBL/GenBank/DDBJ whole genome shotgun (WGS) entry which is preliminary data.</text>
</comment>
<reference evidence="2 3" key="1">
    <citation type="submission" date="2015-06" db="EMBL/GenBank/DDBJ databases">
        <title>More than comparative genomics: Whole genome sequencing reveals elusive C. pecorum plasmid and re-evaluates genetic differences and phylogenetic relationships between C. pecorum from pig, cattle, sheep and koala hosts.</title>
        <authorList>
            <person name="Jelocnik M."/>
            <person name="Bachmann N.L."/>
            <person name="Kaltenboeck B."/>
            <person name="Waugh C."/>
            <person name="Woolford L."/>
            <person name="Speight N."/>
            <person name="Gillett A."/>
            <person name="Higgins D."/>
            <person name="Flanagan C."/>
            <person name="Myers G."/>
            <person name="Timms P."/>
            <person name="Polkinghorne A."/>
        </authorList>
    </citation>
    <scope>NUCLEOTIDE SEQUENCE [LARGE SCALE GENOMIC DNA]</scope>
    <source>
        <strain evidence="2 3">L1</strain>
    </source>
</reference>
<keyword evidence="1" id="KW-1133">Transmembrane helix</keyword>
<sequence length="161" mass="17434">MSIASGGYALTPLPKENSFFKVNKNATVIQKKVDILINRSLNTYAFAIALLILITLGGVAITCLGYYTQNILEIVSGIVLAVIAITCIVVFSSLVEWVNILPSAAEQSLTLIKSKASSSQSIQLVQEATRRLVAATLEQDNLAKKLTEQEKALRSKSSYKT</sequence>
<dbReference type="Proteomes" id="UP000054301">
    <property type="component" value="Unassembled WGS sequence"/>
</dbReference>
<dbReference type="RefSeq" id="WP_058787576.1">
    <property type="nucleotide sequence ID" value="NZ_LFRH01000003.1"/>
</dbReference>
<proteinExistence type="predicted"/>
<gene>
    <name evidence="2" type="ORF">cpL1_0609</name>
</gene>
<protein>
    <submittedName>
        <fullName evidence="2">Uncharacterized protein</fullName>
    </submittedName>
</protein>
<dbReference type="EMBL" id="LFRH01000003">
    <property type="protein sequence ID" value="KTF28574.1"/>
    <property type="molecule type" value="Genomic_DNA"/>
</dbReference>